<accession>A0A0M2HDP7</accession>
<dbReference type="AlphaFoldDB" id="A0A0M2HDP7"/>
<feature type="transmembrane region" description="Helical" evidence="7">
    <location>
        <begin position="279"/>
        <end position="299"/>
    </location>
</feature>
<evidence type="ECO:0000259" key="8">
    <source>
        <dbReference type="PROSITE" id="PS50928"/>
    </source>
</evidence>
<dbReference type="PATRIC" id="fig|69370.6.peg.715"/>
<dbReference type="InterPro" id="IPR000515">
    <property type="entry name" value="MetI-like"/>
</dbReference>
<comment type="caution">
    <text evidence="9">The sequence shown here is derived from an EMBL/GenBank/DDBJ whole genome shotgun (WGS) entry which is preliminary data.</text>
</comment>
<comment type="similarity">
    <text evidence="7">Belongs to the binding-protein-dependent transport system permease family.</text>
</comment>
<dbReference type="Proteomes" id="UP000034098">
    <property type="component" value="Unassembled WGS sequence"/>
</dbReference>
<evidence type="ECO:0000256" key="2">
    <source>
        <dbReference type="ARBA" id="ARBA00022448"/>
    </source>
</evidence>
<reference evidence="9 10" key="1">
    <citation type="submission" date="2015-02" db="EMBL/GenBank/DDBJ databases">
        <title>Draft genome sequences of ten Microbacterium spp. with emphasis on heavy metal contaminated environments.</title>
        <authorList>
            <person name="Corretto E."/>
        </authorList>
    </citation>
    <scope>NUCLEOTIDE SEQUENCE [LARGE SCALE GENOMIC DNA]</scope>
    <source>
        <strain evidence="9 10">DSM 8608</strain>
    </source>
</reference>
<feature type="transmembrane region" description="Helical" evidence="7">
    <location>
        <begin position="221"/>
        <end position="241"/>
    </location>
</feature>
<evidence type="ECO:0000256" key="7">
    <source>
        <dbReference type="RuleBase" id="RU363032"/>
    </source>
</evidence>
<sequence>MATTTATLTVPKAGRRSGAATMPRTRRRVEGVYYLFLLPALILFTLAITIPAVIGIFFSFTDSIGFGDWEFVGLINYVAVFTDPAILQSYLFTFGFAAVTVIVVNVLAFLLAVGLVSRVRLKAGLRAIFVIPMVISGIIIAYVFNFLFSNSVPALGQAWGVPWLSESILANPDLAWIAIVIVTAWQAIPGTLLIYIAGLLSIPGDVYEAADIDGAGKMQQLLRITLPLVAGYVVINVILGFKNFLNAYDIIVGLTNGGPGTATRSIAMTIFTGFSGGDYAYQMANATIFFVIALILSLLQLRLTRGRNVF</sequence>
<keyword evidence="10" id="KW-1185">Reference proteome</keyword>
<evidence type="ECO:0000256" key="5">
    <source>
        <dbReference type="ARBA" id="ARBA00022989"/>
    </source>
</evidence>
<organism evidence="9 10">
    <name type="scientific">Microbacterium trichothecenolyticum</name>
    <name type="common">Aureobacterium trichothecenolyticum</name>
    <dbReference type="NCBI Taxonomy" id="69370"/>
    <lineage>
        <taxon>Bacteria</taxon>
        <taxon>Bacillati</taxon>
        <taxon>Actinomycetota</taxon>
        <taxon>Actinomycetes</taxon>
        <taxon>Micrococcales</taxon>
        <taxon>Microbacteriaceae</taxon>
        <taxon>Microbacterium</taxon>
    </lineage>
</organism>
<dbReference type="PANTHER" id="PTHR30193:SF37">
    <property type="entry name" value="INNER MEMBRANE ABC TRANSPORTER PERMEASE PROTEIN YCJO"/>
    <property type="match status" value="1"/>
</dbReference>
<feature type="transmembrane region" description="Helical" evidence="7">
    <location>
        <begin position="174"/>
        <end position="200"/>
    </location>
</feature>
<feature type="transmembrane region" description="Helical" evidence="7">
    <location>
        <begin position="128"/>
        <end position="148"/>
    </location>
</feature>
<dbReference type="InterPro" id="IPR035906">
    <property type="entry name" value="MetI-like_sf"/>
</dbReference>
<dbReference type="OrthoDB" id="5174895at2"/>
<evidence type="ECO:0000256" key="3">
    <source>
        <dbReference type="ARBA" id="ARBA00022475"/>
    </source>
</evidence>
<evidence type="ECO:0000256" key="1">
    <source>
        <dbReference type="ARBA" id="ARBA00004651"/>
    </source>
</evidence>
<evidence type="ECO:0000313" key="10">
    <source>
        <dbReference type="Proteomes" id="UP000034098"/>
    </source>
</evidence>
<evidence type="ECO:0000256" key="4">
    <source>
        <dbReference type="ARBA" id="ARBA00022692"/>
    </source>
</evidence>
<evidence type="ECO:0000256" key="6">
    <source>
        <dbReference type="ARBA" id="ARBA00023136"/>
    </source>
</evidence>
<dbReference type="GO" id="GO:0005886">
    <property type="term" value="C:plasma membrane"/>
    <property type="evidence" value="ECO:0007669"/>
    <property type="project" value="UniProtKB-SubCell"/>
</dbReference>
<dbReference type="PANTHER" id="PTHR30193">
    <property type="entry name" value="ABC TRANSPORTER PERMEASE PROTEIN"/>
    <property type="match status" value="1"/>
</dbReference>
<dbReference type="PROSITE" id="PS50928">
    <property type="entry name" value="ABC_TM1"/>
    <property type="match status" value="1"/>
</dbReference>
<name>A0A0M2HDP7_MICTR</name>
<dbReference type="RefSeq" id="WP_045296909.1">
    <property type="nucleotide sequence ID" value="NZ_JYJA01000024.1"/>
</dbReference>
<keyword evidence="2 7" id="KW-0813">Transport</keyword>
<keyword evidence="4 7" id="KW-0812">Transmembrane</keyword>
<evidence type="ECO:0000313" key="9">
    <source>
        <dbReference type="EMBL" id="KJL44733.1"/>
    </source>
</evidence>
<dbReference type="InterPro" id="IPR051393">
    <property type="entry name" value="ABC_transporter_permease"/>
</dbReference>
<protein>
    <submittedName>
        <fullName evidence="9">sn-glycerol-3-phosphate transport system permease protein UgpA</fullName>
    </submittedName>
</protein>
<keyword evidence="6 7" id="KW-0472">Membrane</keyword>
<gene>
    <name evidence="9" type="primary">ugpA_1</name>
    <name evidence="9" type="ORF">RS82_00692</name>
</gene>
<dbReference type="EMBL" id="JYJA01000024">
    <property type="protein sequence ID" value="KJL44733.1"/>
    <property type="molecule type" value="Genomic_DNA"/>
</dbReference>
<proteinExistence type="inferred from homology"/>
<dbReference type="Pfam" id="PF00528">
    <property type="entry name" value="BPD_transp_1"/>
    <property type="match status" value="1"/>
</dbReference>
<feature type="domain" description="ABC transmembrane type-1" evidence="8">
    <location>
        <begin position="90"/>
        <end position="300"/>
    </location>
</feature>
<dbReference type="SUPFAM" id="SSF161098">
    <property type="entry name" value="MetI-like"/>
    <property type="match status" value="1"/>
</dbReference>
<comment type="subcellular location">
    <subcellularLocation>
        <location evidence="1 7">Cell membrane</location>
        <topology evidence="1 7">Multi-pass membrane protein</topology>
    </subcellularLocation>
</comment>
<keyword evidence="5 7" id="KW-1133">Transmembrane helix</keyword>
<feature type="transmembrane region" description="Helical" evidence="7">
    <location>
        <begin position="32"/>
        <end position="60"/>
    </location>
</feature>
<keyword evidence="3" id="KW-1003">Cell membrane</keyword>
<feature type="transmembrane region" description="Helical" evidence="7">
    <location>
        <begin position="90"/>
        <end position="116"/>
    </location>
</feature>
<dbReference type="CDD" id="cd06261">
    <property type="entry name" value="TM_PBP2"/>
    <property type="match status" value="1"/>
</dbReference>
<dbReference type="Gene3D" id="1.10.3720.10">
    <property type="entry name" value="MetI-like"/>
    <property type="match status" value="1"/>
</dbReference>
<dbReference type="GO" id="GO:0055085">
    <property type="term" value="P:transmembrane transport"/>
    <property type="evidence" value="ECO:0007669"/>
    <property type="project" value="InterPro"/>
</dbReference>